<evidence type="ECO:0000313" key="2">
    <source>
        <dbReference type="Proteomes" id="UP000637074"/>
    </source>
</evidence>
<keyword evidence="2" id="KW-1185">Reference proteome</keyword>
<sequence length="46" mass="5461">MELIDGYGSLKFAVDLIDEETKQSLREKIELHDSFMNYIYENEGYI</sequence>
<dbReference type="Proteomes" id="UP000637074">
    <property type="component" value="Unassembled WGS sequence"/>
</dbReference>
<evidence type="ECO:0000313" key="1">
    <source>
        <dbReference type="EMBL" id="GHI00136.1"/>
    </source>
</evidence>
<organism evidence="1 2">
    <name type="scientific">Neobacillus kokaensis</name>
    <dbReference type="NCBI Taxonomy" id="2759023"/>
    <lineage>
        <taxon>Bacteria</taxon>
        <taxon>Bacillati</taxon>
        <taxon>Bacillota</taxon>
        <taxon>Bacilli</taxon>
        <taxon>Bacillales</taxon>
        <taxon>Bacillaceae</taxon>
        <taxon>Neobacillus</taxon>
    </lineage>
</organism>
<reference evidence="1 2" key="1">
    <citation type="journal article" date="2022" name="Int. J. Syst. Evol. Microbiol.">
        <title>Neobacillus kokaensis sp. nov., isolated from soil.</title>
        <authorList>
            <person name="Yuki K."/>
            <person name="Matsubara H."/>
            <person name="Yamaguchi S."/>
        </authorList>
    </citation>
    <scope>NUCLEOTIDE SEQUENCE [LARGE SCALE GENOMIC DNA]</scope>
    <source>
        <strain evidence="1 2">LOB 377</strain>
    </source>
</reference>
<dbReference type="EMBL" id="BNDS01000018">
    <property type="protein sequence ID" value="GHI00136.1"/>
    <property type="molecule type" value="Genomic_DNA"/>
</dbReference>
<gene>
    <name evidence="1" type="ORF">AM1BK_36780</name>
</gene>
<accession>A0ABQ3NAC4</accession>
<name>A0ABQ3NAC4_9BACI</name>
<proteinExistence type="predicted"/>
<protein>
    <submittedName>
        <fullName evidence="1">Uncharacterized protein</fullName>
    </submittedName>
</protein>
<comment type="caution">
    <text evidence="1">The sequence shown here is derived from an EMBL/GenBank/DDBJ whole genome shotgun (WGS) entry which is preliminary data.</text>
</comment>